<reference evidence="2 3" key="1">
    <citation type="submission" date="2016-10" db="EMBL/GenBank/DDBJ databases">
        <authorList>
            <person name="de Groot N.N."/>
        </authorList>
    </citation>
    <scope>NUCLEOTIDE SEQUENCE [LARGE SCALE GENOMIC DNA]</scope>
    <source>
        <strain evidence="2 3">DSM 3217</strain>
    </source>
</reference>
<evidence type="ECO:0000259" key="1">
    <source>
        <dbReference type="Pfam" id="PF13524"/>
    </source>
</evidence>
<accession>A0A1G6BS41</accession>
<organism evidence="2 3">
    <name type="scientific">Eubacterium oxidoreducens</name>
    <dbReference type="NCBI Taxonomy" id="1732"/>
    <lineage>
        <taxon>Bacteria</taxon>
        <taxon>Bacillati</taxon>
        <taxon>Bacillota</taxon>
        <taxon>Clostridia</taxon>
        <taxon>Eubacteriales</taxon>
        <taxon>Eubacteriaceae</taxon>
        <taxon>Eubacterium</taxon>
    </lineage>
</organism>
<gene>
    <name evidence="2" type="ORF">SAMN02910417_01741</name>
</gene>
<dbReference type="STRING" id="1732.SAMN02910417_01741"/>
<dbReference type="AlphaFoldDB" id="A0A1G6BS41"/>
<dbReference type="RefSeq" id="WP_090173974.1">
    <property type="nucleotide sequence ID" value="NZ_FMXR01000012.1"/>
</dbReference>
<sequence length="390" mass="44643">MKVIVLDRPAFGKLDMLEAFESLGIETTLYIHNDIHEPVSEELEKDFADFAFGAGYDFVFSFNYFPVLSRAAKRAGLKYVSFVYDSPLLTLFSCTIIEPHNYVFLFDSAMYQRLSDIGIKTVYYLPLCANPKRTLHLSLSDAAKKVFTSDVSFVGSLYNEEHNLLDRITDMEPFSKGYLDSLMEAQLLVSGMNFVEDCLSATILEQFRKKSPYARQQDNTAPDSYIYANYFVNRKITSIERIRLLTALSENHSLKIFSKADPKTIPKATFPGEVEYYNQMPLVFQCSKINLNISLRSIINGIPLRVFDIMGNGGFLLTNFQSDLLHYFVPGEDFVYYENLQDLLSKTDYYLSHEKERKEIAANGLARIKADHTYLHRAQLMLEVVKGELS</sequence>
<proteinExistence type="predicted"/>
<protein>
    <submittedName>
        <fullName evidence="2">Spore maturation protein CgeB</fullName>
    </submittedName>
</protein>
<evidence type="ECO:0000313" key="2">
    <source>
        <dbReference type="EMBL" id="SDB23422.1"/>
    </source>
</evidence>
<dbReference type="OrthoDB" id="7019976at2"/>
<dbReference type="Pfam" id="PF13524">
    <property type="entry name" value="Glyco_trans_1_2"/>
    <property type="match status" value="1"/>
</dbReference>
<dbReference type="Proteomes" id="UP000199228">
    <property type="component" value="Unassembled WGS sequence"/>
</dbReference>
<dbReference type="EMBL" id="FMXR01000012">
    <property type="protein sequence ID" value="SDB23422.1"/>
    <property type="molecule type" value="Genomic_DNA"/>
</dbReference>
<feature type="domain" description="Spore protein YkvP/CgeB glycosyl transferase-like" evidence="1">
    <location>
        <begin position="244"/>
        <end position="382"/>
    </location>
</feature>
<name>A0A1G6BS41_EUBOX</name>
<dbReference type="InterPro" id="IPR055259">
    <property type="entry name" value="YkvP/CgeB_Glyco_trans-like"/>
</dbReference>
<evidence type="ECO:0000313" key="3">
    <source>
        <dbReference type="Proteomes" id="UP000199228"/>
    </source>
</evidence>
<keyword evidence="3" id="KW-1185">Reference proteome</keyword>